<protein>
    <recommendedName>
        <fullName evidence="3">PH domain-containing protein</fullName>
    </recommendedName>
</protein>
<name>K3WDC9_GLOUD</name>
<accession>K3WDC9</accession>
<dbReference type="EnsemblProtists" id="PYU1_T002970">
    <property type="protein sequence ID" value="PYU1_T002970"/>
    <property type="gene ID" value="PYU1_G002967"/>
</dbReference>
<proteinExistence type="predicted"/>
<dbReference type="SUPFAM" id="SSF50729">
    <property type="entry name" value="PH domain-like"/>
    <property type="match status" value="1"/>
</dbReference>
<reference evidence="1" key="3">
    <citation type="submission" date="2015-02" db="UniProtKB">
        <authorList>
            <consortium name="EnsemblProtists"/>
        </authorList>
    </citation>
    <scope>IDENTIFICATION</scope>
    <source>
        <strain evidence="1">DAOM BR144</strain>
    </source>
</reference>
<evidence type="ECO:0008006" key="3">
    <source>
        <dbReference type="Google" id="ProtNLM"/>
    </source>
</evidence>
<dbReference type="eggNOG" id="KOG4626">
    <property type="taxonomic scope" value="Eukaryota"/>
</dbReference>
<evidence type="ECO:0000313" key="1">
    <source>
        <dbReference type="EnsemblProtists" id="PYU1_T002970"/>
    </source>
</evidence>
<sequence>RNKATVVYDTILFKKTPDTRQLRCGVISENSISASSSTSSGPIHWRRSHKTVYDEYGEKELEKQEAEHAWKLRFRRLNGKANTLNILLVDQWLWYVLDTLAVLNQKIGWIHLPGYAQVLKVFFLELKTQKSGWLPPALYKLSCTLLSNPNLINPMAKSLLSSMNVHDITAVIGSVELLGDDLYSTPAGNEVSLLLPSFDFRFLFSALRILMESEHTQKYIDQQAHDGSLLRTKQPLKATWKKGVLLKQGFIYKNTWKQKCFSLQNNKLEYTDTENVDSEYRKFTLCSPTYEDQREWIEVFTQNAAAETAVKKTDEQFSQMDVTEVIGKLESLAGKHNAEAIPDNPLSYSARAVK</sequence>
<organism evidence="1 2">
    <name type="scientific">Globisporangium ultimum (strain ATCC 200006 / CBS 805.95 / DAOM BR144)</name>
    <name type="common">Pythium ultimum</name>
    <dbReference type="NCBI Taxonomy" id="431595"/>
    <lineage>
        <taxon>Eukaryota</taxon>
        <taxon>Sar</taxon>
        <taxon>Stramenopiles</taxon>
        <taxon>Oomycota</taxon>
        <taxon>Peronosporomycetes</taxon>
        <taxon>Pythiales</taxon>
        <taxon>Pythiaceae</taxon>
        <taxon>Globisporangium</taxon>
    </lineage>
</organism>
<dbReference type="AlphaFoldDB" id="K3WDC9"/>
<dbReference type="HOGENOM" id="CLU_784363_0_0_1"/>
<reference evidence="2" key="1">
    <citation type="journal article" date="2010" name="Genome Biol.">
        <title>Genome sequence of the necrotrophic plant pathogen Pythium ultimum reveals original pathogenicity mechanisms and effector repertoire.</title>
        <authorList>
            <person name="Levesque C.A."/>
            <person name="Brouwer H."/>
            <person name="Cano L."/>
            <person name="Hamilton J.P."/>
            <person name="Holt C."/>
            <person name="Huitema E."/>
            <person name="Raffaele S."/>
            <person name="Robideau G.P."/>
            <person name="Thines M."/>
            <person name="Win J."/>
            <person name="Zerillo M.M."/>
            <person name="Beakes G.W."/>
            <person name="Boore J.L."/>
            <person name="Busam D."/>
            <person name="Dumas B."/>
            <person name="Ferriera S."/>
            <person name="Fuerstenberg S.I."/>
            <person name="Gachon C.M."/>
            <person name="Gaulin E."/>
            <person name="Govers F."/>
            <person name="Grenville-Briggs L."/>
            <person name="Horner N."/>
            <person name="Hostetler J."/>
            <person name="Jiang R.H."/>
            <person name="Johnson J."/>
            <person name="Krajaejun T."/>
            <person name="Lin H."/>
            <person name="Meijer H.J."/>
            <person name="Moore B."/>
            <person name="Morris P."/>
            <person name="Phuntmart V."/>
            <person name="Puiu D."/>
            <person name="Shetty J."/>
            <person name="Stajich J.E."/>
            <person name="Tripathy S."/>
            <person name="Wawra S."/>
            <person name="van West P."/>
            <person name="Whitty B.R."/>
            <person name="Coutinho P.M."/>
            <person name="Henrissat B."/>
            <person name="Martin F."/>
            <person name="Thomas P.D."/>
            <person name="Tyler B.M."/>
            <person name="De Vries R.P."/>
            <person name="Kamoun S."/>
            <person name="Yandell M."/>
            <person name="Tisserat N."/>
            <person name="Buell C.R."/>
        </authorList>
    </citation>
    <scope>NUCLEOTIDE SEQUENCE</scope>
    <source>
        <strain evidence="2">DAOM:BR144</strain>
    </source>
</reference>
<evidence type="ECO:0000313" key="2">
    <source>
        <dbReference type="Proteomes" id="UP000019132"/>
    </source>
</evidence>
<keyword evidence="2" id="KW-1185">Reference proteome</keyword>
<reference evidence="2" key="2">
    <citation type="submission" date="2010-04" db="EMBL/GenBank/DDBJ databases">
        <authorList>
            <person name="Buell R."/>
            <person name="Hamilton J."/>
            <person name="Hostetler J."/>
        </authorList>
    </citation>
    <scope>NUCLEOTIDE SEQUENCE [LARGE SCALE GENOMIC DNA]</scope>
    <source>
        <strain evidence="2">DAOM:BR144</strain>
    </source>
</reference>
<dbReference type="InParanoid" id="K3WDC9"/>
<dbReference type="VEuPathDB" id="FungiDB:PYU1_G002967"/>
<dbReference type="PANTHER" id="PTHR35397">
    <property type="entry name" value="C2 DOMAIN-CONTAINING PROTEIN-RELATED"/>
    <property type="match status" value="1"/>
</dbReference>
<dbReference type="STRING" id="431595.K3WDC9"/>
<dbReference type="PANTHER" id="PTHR35397:SF1">
    <property type="entry name" value="ARMADILLO-LIKE HELICAL DOMAIN-CONTAINING PROTEIN"/>
    <property type="match status" value="1"/>
</dbReference>
<dbReference type="EMBL" id="GL376628">
    <property type="status" value="NOT_ANNOTATED_CDS"/>
    <property type="molecule type" value="Genomic_DNA"/>
</dbReference>
<dbReference type="Proteomes" id="UP000019132">
    <property type="component" value="Unassembled WGS sequence"/>
</dbReference>